<evidence type="ECO:0000313" key="1">
    <source>
        <dbReference type="EMBL" id="OGH84967.1"/>
    </source>
</evidence>
<evidence type="ECO:0000313" key="2">
    <source>
        <dbReference type="Proteomes" id="UP000178349"/>
    </source>
</evidence>
<reference evidence="1 2" key="1">
    <citation type="journal article" date="2016" name="Nat. Commun.">
        <title>Thousands of microbial genomes shed light on interconnected biogeochemical processes in an aquifer system.</title>
        <authorList>
            <person name="Anantharaman K."/>
            <person name="Brown C.T."/>
            <person name="Hug L.A."/>
            <person name="Sharon I."/>
            <person name="Castelle C.J."/>
            <person name="Probst A.J."/>
            <person name="Thomas B.C."/>
            <person name="Singh A."/>
            <person name="Wilkins M.J."/>
            <person name="Karaoz U."/>
            <person name="Brodie E.L."/>
            <person name="Williams K.H."/>
            <person name="Hubbard S.S."/>
            <person name="Banfield J.F."/>
        </authorList>
    </citation>
    <scope>NUCLEOTIDE SEQUENCE [LARGE SCALE GENOMIC DNA]</scope>
</reference>
<comment type="caution">
    <text evidence="1">The sequence shown here is derived from an EMBL/GenBank/DDBJ whole genome shotgun (WGS) entry which is preliminary data.</text>
</comment>
<dbReference type="EMBL" id="MFQW01000052">
    <property type="protein sequence ID" value="OGH84967.1"/>
    <property type="molecule type" value="Genomic_DNA"/>
</dbReference>
<sequence length="197" mass="22785">MPKKLYSKTLLEYKLFQLSPFSSLEKKASLKSLSKMDQLIDTFGNEPIELCGIAPLFFVFPLFLSLRQVTTELIYRTKLDESAIVIFSLLDEGKYIRPYNVGHPIQWTPDELKKFNKFQKKDTQKELAFNLSEMWQQSVDASPQNVLKYFLTILYSLSPSKDRVILQGLCPIGPALLTLNWFMLDSNSILYEDIVLK</sequence>
<accession>A0A1F6NLU0</accession>
<protein>
    <submittedName>
        <fullName evidence="1">Uncharacterized protein</fullName>
    </submittedName>
</protein>
<proteinExistence type="predicted"/>
<dbReference type="Proteomes" id="UP000178349">
    <property type="component" value="Unassembled WGS sequence"/>
</dbReference>
<name>A0A1F6NLU0_9BACT</name>
<dbReference type="AlphaFoldDB" id="A0A1F6NLU0"/>
<gene>
    <name evidence="1" type="ORF">A2493_01730</name>
</gene>
<organism evidence="1 2">
    <name type="scientific">Candidatus Magasanikbacteria bacterium RIFOXYC12_FULL_33_11</name>
    <dbReference type="NCBI Taxonomy" id="1798701"/>
    <lineage>
        <taxon>Bacteria</taxon>
        <taxon>Candidatus Magasanikiibacteriota</taxon>
    </lineage>
</organism>